<feature type="compositionally biased region" description="Acidic residues" evidence="1">
    <location>
        <begin position="41"/>
        <end position="53"/>
    </location>
</feature>
<feature type="signal peptide" evidence="2">
    <location>
        <begin position="1"/>
        <end position="24"/>
    </location>
</feature>
<feature type="domain" description="PRC-barrel" evidence="3">
    <location>
        <begin position="142"/>
        <end position="195"/>
    </location>
</feature>
<dbReference type="InterPro" id="IPR027275">
    <property type="entry name" value="PRC-brl_dom"/>
</dbReference>
<comment type="caution">
    <text evidence="4">The sequence shown here is derived from an EMBL/GenBank/DDBJ whole genome shotgun (WGS) entry which is preliminary data.</text>
</comment>
<name>A0ABS6SYS5_9RHOB</name>
<dbReference type="Proteomes" id="UP000756530">
    <property type="component" value="Unassembled WGS sequence"/>
</dbReference>
<keyword evidence="2" id="KW-0732">Signal</keyword>
<evidence type="ECO:0000259" key="3">
    <source>
        <dbReference type="Pfam" id="PF05239"/>
    </source>
</evidence>
<dbReference type="Pfam" id="PF05239">
    <property type="entry name" value="PRC"/>
    <property type="match status" value="1"/>
</dbReference>
<accession>A0ABS6SYS5</accession>
<dbReference type="EMBL" id="JAHUZE010000001">
    <property type="protein sequence ID" value="MBV7378044.1"/>
    <property type="molecule type" value="Genomic_DNA"/>
</dbReference>
<evidence type="ECO:0000256" key="2">
    <source>
        <dbReference type="SAM" id="SignalP"/>
    </source>
</evidence>
<evidence type="ECO:0000256" key="1">
    <source>
        <dbReference type="SAM" id="MobiDB-lite"/>
    </source>
</evidence>
<evidence type="ECO:0000313" key="5">
    <source>
        <dbReference type="Proteomes" id="UP000756530"/>
    </source>
</evidence>
<sequence length="247" mass="25636">MKPLNKTLMTSAAALIIAAGSAFAQDTTTELEGDVAAGETVEAETEMSTDVETELEKTAEETGEALENTAEDVADAAENTAEDVEQGAEEMAAETEESMEEMGSDVAEGAEELTDEMEGEGEMAADAEGSLLDSDMAAAADMQISSLIGTNVVSQEGNDVGEIDSFVEANGEVMAVIGIGGFLGLGEHDVAIGLDRLTVNESNEDGEPTEFMVSGYTEDELKEMQEFDAASATAIDGELSLRSAMGS</sequence>
<dbReference type="RefSeq" id="WP_218390898.1">
    <property type="nucleotide sequence ID" value="NZ_JAHUZE010000001.1"/>
</dbReference>
<gene>
    <name evidence="4" type="ORF">KJP28_03835</name>
</gene>
<feature type="chain" id="PRO_5047252251" evidence="2">
    <location>
        <begin position="25"/>
        <end position="247"/>
    </location>
</feature>
<feature type="region of interest" description="Disordered" evidence="1">
    <location>
        <begin position="38"/>
        <end position="63"/>
    </location>
</feature>
<protein>
    <submittedName>
        <fullName evidence="4">PRC-barrel domain-containing protein</fullName>
    </submittedName>
</protein>
<proteinExistence type="predicted"/>
<organism evidence="4 5">
    <name type="scientific">Maritimibacter dapengensis</name>
    <dbReference type="NCBI Taxonomy" id="2836868"/>
    <lineage>
        <taxon>Bacteria</taxon>
        <taxon>Pseudomonadati</taxon>
        <taxon>Pseudomonadota</taxon>
        <taxon>Alphaproteobacteria</taxon>
        <taxon>Rhodobacterales</taxon>
        <taxon>Roseobacteraceae</taxon>
        <taxon>Maritimibacter</taxon>
    </lineage>
</organism>
<evidence type="ECO:0000313" key="4">
    <source>
        <dbReference type="EMBL" id="MBV7378044.1"/>
    </source>
</evidence>
<reference evidence="4 5" key="1">
    <citation type="submission" date="2021-05" db="EMBL/GenBank/DDBJ databases">
        <title>Culturable bacteria isolated from Daya Bay.</title>
        <authorList>
            <person name="Zheng W."/>
            <person name="Yu S."/>
            <person name="Huang Y."/>
        </authorList>
    </citation>
    <scope>NUCLEOTIDE SEQUENCE [LARGE SCALE GENOMIC DNA]</scope>
    <source>
        <strain evidence="4 5">DP4N28-5</strain>
    </source>
</reference>
<feature type="region of interest" description="Disordered" evidence="1">
    <location>
        <begin position="77"/>
        <end position="101"/>
    </location>
</feature>
<keyword evidence="5" id="KW-1185">Reference proteome</keyword>